<keyword evidence="3" id="KW-0472">Membrane</keyword>
<keyword evidence="5" id="KW-1185">Reference proteome</keyword>
<dbReference type="PANTHER" id="PTHR14096">
    <property type="entry name" value="APOLIPOPROTEIN L"/>
    <property type="match status" value="1"/>
</dbReference>
<dbReference type="GO" id="GO:0016020">
    <property type="term" value="C:membrane"/>
    <property type="evidence" value="ECO:0007669"/>
    <property type="project" value="TreeGrafter"/>
</dbReference>
<dbReference type="GO" id="GO:0006869">
    <property type="term" value="P:lipid transport"/>
    <property type="evidence" value="ECO:0007669"/>
    <property type="project" value="InterPro"/>
</dbReference>
<gene>
    <name evidence="4" type="ORF">FSP39_018108</name>
</gene>
<dbReference type="Pfam" id="PF05461">
    <property type="entry name" value="ApoL"/>
    <property type="match status" value="2"/>
</dbReference>
<dbReference type="AlphaFoldDB" id="A0AA88YEU1"/>
<dbReference type="GO" id="GO:0005576">
    <property type="term" value="C:extracellular region"/>
    <property type="evidence" value="ECO:0007669"/>
    <property type="project" value="InterPro"/>
</dbReference>
<proteinExistence type="inferred from homology"/>
<sequence length="232" mass="24805">MSVQWPAFEWMEKRKCTIQKLRYLADDIDKHTTNARIAHVTGLSGSIAAALVTGGCLIAIPFTGGLSVIGAGIAAGIGLTGGGVTLGTAVVRNLLEKGIMKEVQEAIEEDRQLTKTFMESISQVMKDPTTYLSSSRNMISIAKFAAEIADVADDAIKAAGVAARVSKVLGLVGAALSIAILPYDIYDIVKTSINIHNNSLSETAEKVRNTANELEECLVTVRDELQIQEELQ</sequence>
<evidence type="ECO:0000313" key="5">
    <source>
        <dbReference type="Proteomes" id="UP001186944"/>
    </source>
</evidence>
<evidence type="ECO:0008006" key="6">
    <source>
        <dbReference type="Google" id="ProtNLM"/>
    </source>
</evidence>
<name>A0AA88YEU1_PINIB</name>
<feature type="transmembrane region" description="Helical" evidence="3">
    <location>
        <begin position="40"/>
        <end position="62"/>
    </location>
</feature>
<dbReference type="EMBL" id="VSWD01000006">
    <property type="protein sequence ID" value="KAK3100321.1"/>
    <property type="molecule type" value="Genomic_DNA"/>
</dbReference>
<reference evidence="4" key="1">
    <citation type="submission" date="2019-08" db="EMBL/GenBank/DDBJ databases">
        <title>The improved chromosome-level genome for the pearl oyster Pinctada fucata martensii using PacBio sequencing and Hi-C.</title>
        <authorList>
            <person name="Zheng Z."/>
        </authorList>
    </citation>
    <scope>NUCLEOTIDE SEQUENCE</scope>
    <source>
        <strain evidence="4">ZZ-2019</strain>
        <tissue evidence="4">Adductor muscle</tissue>
    </source>
</reference>
<dbReference type="InterPro" id="IPR008405">
    <property type="entry name" value="ApoL"/>
</dbReference>
<evidence type="ECO:0000256" key="1">
    <source>
        <dbReference type="ARBA" id="ARBA00010090"/>
    </source>
</evidence>
<keyword evidence="3" id="KW-1133">Transmembrane helix</keyword>
<keyword evidence="3" id="KW-0812">Transmembrane</keyword>
<evidence type="ECO:0000256" key="3">
    <source>
        <dbReference type="SAM" id="Phobius"/>
    </source>
</evidence>
<dbReference type="PANTHER" id="PTHR14096:SF28">
    <property type="entry name" value="APOLIPOPROTEIN L, 1-RELATED"/>
    <property type="match status" value="1"/>
</dbReference>
<comment type="similarity">
    <text evidence="1">Belongs to the apolipoprotein L family.</text>
</comment>
<comment type="caution">
    <text evidence="4">The sequence shown here is derived from an EMBL/GenBank/DDBJ whole genome shotgun (WGS) entry which is preliminary data.</text>
</comment>
<evidence type="ECO:0000256" key="2">
    <source>
        <dbReference type="SAM" id="Coils"/>
    </source>
</evidence>
<dbReference type="GO" id="GO:0008289">
    <property type="term" value="F:lipid binding"/>
    <property type="evidence" value="ECO:0007669"/>
    <property type="project" value="InterPro"/>
</dbReference>
<organism evidence="4 5">
    <name type="scientific">Pinctada imbricata</name>
    <name type="common">Atlantic pearl-oyster</name>
    <name type="synonym">Pinctada martensii</name>
    <dbReference type="NCBI Taxonomy" id="66713"/>
    <lineage>
        <taxon>Eukaryota</taxon>
        <taxon>Metazoa</taxon>
        <taxon>Spiralia</taxon>
        <taxon>Lophotrochozoa</taxon>
        <taxon>Mollusca</taxon>
        <taxon>Bivalvia</taxon>
        <taxon>Autobranchia</taxon>
        <taxon>Pteriomorphia</taxon>
        <taxon>Pterioida</taxon>
        <taxon>Pterioidea</taxon>
        <taxon>Pteriidae</taxon>
        <taxon>Pinctada</taxon>
    </lineage>
</organism>
<dbReference type="Proteomes" id="UP001186944">
    <property type="component" value="Unassembled WGS sequence"/>
</dbReference>
<accession>A0AA88YEU1</accession>
<evidence type="ECO:0000313" key="4">
    <source>
        <dbReference type="EMBL" id="KAK3100321.1"/>
    </source>
</evidence>
<feature type="transmembrane region" description="Helical" evidence="3">
    <location>
        <begin position="68"/>
        <end position="91"/>
    </location>
</feature>
<keyword evidence="2" id="KW-0175">Coiled coil</keyword>
<dbReference type="GO" id="GO:0042157">
    <property type="term" value="P:lipoprotein metabolic process"/>
    <property type="evidence" value="ECO:0007669"/>
    <property type="project" value="InterPro"/>
</dbReference>
<protein>
    <recommendedName>
        <fullName evidence="6">Apolipoprotein L3</fullName>
    </recommendedName>
</protein>
<feature type="coiled-coil region" evidence="2">
    <location>
        <begin position="197"/>
        <end position="231"/>
    </location>
</feature>